<evidence type="ECO:0008006" key="4">
    <source>
        <dbReference type="Google" id="ProtNLM"/>
    </source>
</evidence>
<proteinExistence type="predicted"/>
<dbReference type="EMBL" id="VUMT01000031">
    <property type="protein sequence ID" value="MSS64822.1"/>
    <property type="molecule type" value="Genomic_DNA"/>
</dbReference>
<sequence>MSKINKIRIINLNYNNNLSRVDDETFEFEGESTLISLRNGGGKSVLIQMIMSLFVHGSYRNIGARKFKDYFTLPSPTIVMVEWLLDSGNGFVLTGMLVRKRPDNTDDLATLELFDFIGEYTDKGCPYHIDNIGFVEHIDGVKHLKSFGECKKLMEQYKKDSFGAFLYYDMNQNSKGYFTRLLEFGINYKEWETIIHKINEEESGLSDLFKNVKDESGLIEKWFLKAIEDKLNEDSNLIGNYVDMVQKYIKQYRVNQAKIEKREHITLFHEKAKDIQEKIIFYQSEFQKQNEYENKIYSLIEKFQQLEAEYRKRKEELEAKIQLILQEISRKEHEKISCELYELKDHFEETSTNLKNLQKVILSDEKEAEKVERNLQILECARLYDSYRNIKKQVVKHQEQLAHSRKKEEEKLPEINRLGNQIYSFYNLKNLGDIKKTKELTLEEMNNQTTSNGLCLAQQDLNKKIGNYQIEKGSYIEKIKSYDRFESEFNSDFDENMMRTMTGYYEEGFLEKRADEYRREEEKLQEQYDETDHKIILLREQITAKEKAYADCEKQNVLLTYEKNQEQDRLDYMEQLISRRKTLIKYVEISPEFLFDTTTIIEEYEKEIKKLEAIISELTKKAEKIKEEFVKLSEGKMLELPKEISDKLEEIGISATYGMEWLKKNSYSIEKNEKIVENNPFIPYSILLSNAQIKKLEQADFDLYTSFPIPIVEKEKLETFQNSTKLFQFDCVKFYVWFNKNLLDEEKLEQMKQELGVKIKELEQKIEEKKEALRTYINNRNEIEYQKLSSKEYFDKKEKIEELSRQIESLEETKSTILNSKARKKNEEEELTKNNQQLKKQKELQFKKRDCFAKLALEYETYVDNKEKLDEIQRGLRNAQKEYEKAEKLLDTLSRERERIKENLLYLDLEKKKNLQQLSKFERYAMGQTEVERESMTKDISLLEARYDALVSDITGEIKWLEEALNEYSLKEKEEKDYLDSYAEVRKIEESEYKSVKYSKINEKNEKEKLDFLQHSIQIKMGKEKEIEKQAISLKNQYQLKWEEMNKFYHFDDILPKSEIAKENFDKLISEAKIKLQQVKEQVEAIHVKYQNIVANLTALAEYQDFAEREAVELEEDFRTMKPEEIDKFRGILIRDYRLSGEYVSKARERLKEEIDTIKTMSVFSDDYFQIPLANLLNLVYSEQPESILEQFGRVLEASKNTMEKLNADLELFEREEENILSSIMEYIKAVYDNLGSIDKNSSIVIRKRPIKMLKINLLEWNEAMIKVKLSEFLNRIKEGAMTLYDRNENTDEYISKYITTTRLYDTAVGIHNAEINLYKIEEGRETKITWKEGMKNSGGEGFLSAFVVLSSLMCYMRHGRNDLFYEKNEGKVLIMDNPFAQTTSAHLLKPLMEMAKKTNTQLICLSGIGGEAIYSRFDNIYVLNLIPSGMKKGLCILKSEQKKRDEVVETRIQVEAEE</sequence>
<gene>
    <name evidence="2" type="ORF">FYJ58_13245</name>
</gene>
<feature type="coiled-coil region" evidence="1">
    <location>
        <begin position="594"/>
        <end position="635"/>
    </location>
</feature>
<evidence type="ECO:0000256" key="1">
    <source>
        <dbReference type="SAM" id="Coils"/>
    </source>
</evidence>
<feature type="coiled-coil region" evidence="1">
    <location>
        <begin position="1189"/>
        <end position="1223"/>
    </location>
</feature>
<keyword evidence="1" id="KW-0175">Coiled coil</keyword>
<feature type="coiled-coil region" evidence="1">
    <location>
        <begin position="289"/>
        <end position="448"/>
    </location>
</feature>
<name>A0A6L5Y1F1_9FIRM</name>
<reference evidence="2 3" key="1">
    <citation type="submission" date="2019-08" db="EMBL/GenBank/DDBJ databases">
        <title>In-depth cultivation of the pig gut microbiome towards novel bacterial diversity and tailored functional studies.</title>
        <authorList>
            <person name="Wylensek D."/>
            <person name="Hitch T.C.A."/>
            <person name="Clavel T."/>
        </authorList>
    </citation>
    <scope>NUCLEOTIDE SEQUENCE [LARGE SCALE GENOMIC DNA]</scope>
    <source>
        <strain evidence="2 3">WCA-693-APC-MOT-I</strain>
    </source>
</reference>
<accession>A0A6L5Y1F1</accession>
<evidence type="ECO:0000313" key="2">
    <source>
        <dbReference type="EMBL" id="MSS64822.1"/>
    </source>
</evidence>
<comment type="caution">
    <text evidence="2">The sequence shown here is derived from an EMBL/GenBank/DDBJ whole genome shotgun (WGS) entry which is preliminary data.</text>
</comment>
<feature type="coiled-coil region" evidence="1">
    <location>
        <begin position="507"/>
        <end position="541"/>
    </location>
</feature>
<dbReference type="RefSeq" id="WP_154520207.1">
    <property type="nucleotide sequence ID" value="NZ_VUMT01000031.1"/>
</dbReference>
<dbReference type="SUPFAM" id="SSF52540">
    <property type="entry name" value="P-loop containing nucleoside triphosphate hydrolases"/>
    <property type="match status" value="1"/>
</dbReference>
<protein>
    <recommendedName>
        <fullName evidence="4">Chromosome segregation ATPase</fullName>
    </recommendedName>
</protein>
<feature type="coiled-coil region" evidence="1">
    <location>
        <begin position="1062"/>
        <end position="1089"/>
    </location>
</feature>
<feature type="coiled-coil region" evidence="1">
    <location>
        <begin position="745"/>
        <end position="903"/>
    </location>
</feature>
<dbReference type="Proteomes" id="UP000482209">
    <property type="component" value="Unassembled WGS sequence"/>
</dbReference>
<dbReference type="InterPro" id="IPR027417">
    <property type="entry name" value="P-loop_NTPase"/>
</dbReference>
<organism evidence="2 3">
    <name type="scientific">Velocimicrobium porci</name>
    <dbReference type="NCBI Taxonomy" id="2606634"/>
    <lineage>
        <taxon>Bacteria</taxon>
        <taxon>Bacillati</taxon>
        <taxon>Bacillota</taxon>
        <taxon>Clostridia</taxon>
        <taxon>Lachnospirales</taxon>
        <taxon>Lachnospiraceae</taxon>
        <taxon>Velocimicrobium</taxon>
    </lineage>
</organism>
<evidence type="ECO:0000313" key="3">
    <source>
        <dbReference type="Proteomes" id="UP000482209"/>
    </source>
</evidence>
<keyword evidence="3" id="KW-1185">Reference proteome</keyword>